<organism evidence="1">
    <name type="scientific">Arundo donax</name>
    <name type="common">Giant reed</name>
    <name type="synonym">Donax arundinaceus</name>
    <dbReference type="NCBI Taxonomy" id="35708"/>
    <lineage>
        <taxon>Eukaryota</taxon>
        <taxon>Viridiplantae</taxon>
        <taxon>Streptophyta</taxon>
        <taxon>Embryophyta</taxon>
        <taxon>Tracheophyta</taxon>
        <taxon>Spermatophyta</taxon>
        <taxon>Magnoliopsida</taxon>
        <taxon>Liliopsida</taxon>
        <taxon>Poales</taxon>
        <taxon>Poaceae</taxon>
        <taxon>PACMAD clade</taxon>
        <taxon>Arundinoideae</taxon>
        <taxon>Arundineae</taxon>
        <taxon>Arundo</taxon>
    </lineage>
</organism>
<name>A0A0A9ESA0_ARUDO</name>
<accession>A0A0A9ESA0</accession>
<proteinExistence type="predicted"/>
<evidence type="ECO:0000313" key="1">
    <source>
        <dbReference type="EMBL" id="JAD98907.1"/>
    </source>
</evidence>
<reference evidence="1" key="1">
    <citation type="submission" date="2014-09" db="EMBL/GenBank/DDBJ databases">
        <authorList>
            <person name="Magalhaes I.L.F."/>
            <person name="Oliveira U."/>
            <person name="Santos F.R."/>
            <person name="Vidigal T.H.D.A."/>
            <person name="Brescovit A.D."/>
            <person name="Santos A.J."/>
        </authorList>
    </citation>
    <scope>NUCLEOTIDE SEQUENCE</scope>
    <source>
        <tissue evidence="1">Shoot tissue taken approximately 20 cm above the soil surface</tissue>
    </source>
</reference>
<dbReference type="EMBL" id="GBRH01198988">
    <property type="protein sequence ID" value="JAD98907.1"/>
    <property type="molecule type" value="Transcribed_RNA"/>
</dbReference>
<sequence>MCTLGVVGSLQIIGSLHMQLIHLGVNYFPLKLKISLSMSFLVHQTRE</sequence>
<protein>
    <submittedName>
        <fullName evidence="1">Uncharacterized protein</fullName>
    </submittedName>
</protein>
<reference evidence="1" key="2">
    <citation type="journal article" date="2015" name="Data Brief">
        <title>Shoot transcriptome of the giant reed, Arundo donax.</title>
        <authorList>
            <person name="Barrero R.A."/>
            <person name="Guerrero F.D."/>
            <person name="Moolhuijzen P."/>
            <person name="Goolsby J.A."/>
            <person name="Tidwell J."/>
            <person name="Bellgard S.E."/>
            <person name="Bellgard M.I."/>
        </authorList>
    </citation>
    <scope>NUCLEOTIDE SEQUENCE</scope>
    <source>
        <tissue evidence="1">Shoot tissue taken approximately 20 cm above the soil surface</tissue>
    </source>
</reference>
<dbReference type="AlphaFoldDB" id="A0A0A9ESA0"/>